<dbReference type="PROSITE" id="PS51911">
    <property type="entry name" value="C2_AIDA"/>
    <property type="match status" value="1"/>
</dbReference>
<keyword evidence="3 6" id="KW-0518">Myosin</keyword>
<evidence type="ECO:0000259" key="9">
    <source>
        <dbReference type="PROSITE" id="PS51456"/>
    </source>
</evidence>
<feature type="region of interest" description="Disordered" evidence="7">
    <location>
        <begin position="154"/>
        <end position="182"/>
    </location>
</feature>
<dbReference type="Pfam" id="PF13637">
    <property type="entry name" value="Ank_4"/>
    <property type="match status" value="1"/>
</dbReference>
<dbReference type="InterPro" id="IPR001609">
    <property type="entry name" value="Myosin_head_motor_dom-like"/>
</dbReference>
<dbReference type="Gene3D" id="1.10.10.820">
    <property type="match status" value="1"/>
</dbReference>
<feature type="region of interest" description="Disordered" evidence="7">
    <location>
        <begin position="1409"/>
        <end position="1436"/>
    </location>
</feature>
<proteinExistence type="inferred from homology"/>
<dbReference type="SMART" id="SM00248">
    <property type="entry name" value="ANK"/>
    <property type="match status" value="4"/>
</dbReference>
<keyword evidence="4 6" id="KW-0505">Motor protein</keyword>
<dbReference type="Gene3D" id="6.20.240.20">
    <property type="match status" value="1"/>
</dbReference>
<dbReference type="Pfam" id="PF00612">
    <property type="entry name" value="IQ"/>
    <property type="match status" value="5"/>
</dbReference>
<dbReference type="SUPFAM" id="SSF50729">
    <property type="entry name" value="PH domain-like"/>
    <property type="match status" value="1"/>
</dbReference>
<evidence type="ECO:0000256" key="3">
    <source>
        <dbReference type="ARBA" id="ARBA00023123"/>
    </source>
</evidence>
<dbReference type="Gene3D" id="1.25.40.20">
    <property type="entry name" value="Ankyrin repeat-containing domain"/>
    <property type="match status" value="2"/>
</dbReference>
<comment type="similarity">
    <text evidence="6">Belongs to the TRAFAC class myosin-kinesin ATPase superfamily. Myosin family.</text>
</comment>
<dbReference type="InterPro" id="IPR000048">
    <property type="entry name" value="IQ_motif_EF-hand-BS"/>
</dbReference>
<dbReference type="PROSITE" id="PS50003">
    <property type="entry name" value="PH_DOMAIN"/>
    <property type="match status" value="1"/>
</dbReference>
<dbReference type="OrthoDB" id="6108017at2759"/>
<feature type="domain" description="C2 Aida-type" evidence="10">
    <location>
        <begin position="1854"/>
        <end position="1999"/>
    </location>
</feature>
<dbReference type="InterPro" id="IPR036770">
    <property type="entry name" value="Ankyrin_rpt-contain_sf"/>
</dbReference>
<gene>
    <name evidence="11" type="ORF">Naga_100017g9</name>
</gene>
<dbReference type="Gene3D" id="1.20.58.530">
    <property type="match status" value="2"/>
</dbReference>
<dbReference type="GO" id="GO:0005737">
    <property type="term" value="C:cytoplasm"/>
    <property type="evidence" value="ECO:0007669"/>
    <property type="project" value="TreeGrafter"/>
</dbReference>
<feature type="compositionally biased region" description="Low complexity" evidence="7">
    <location>
        <begin position="721"/>
        <end position="731"/>
    </location>
</feature>
<evidence type="ECO:0000313" key="11">
    <source>
        <dbReference type="EMBL" id="EWM29845.1"/>
    </source>
</evidence>
<keyword evidence="5 6" id="KW-0009">Actin-binding</keyword>
<dbReference type="CDD" id="cd00821">
    <property type="entry name" value="PH"/>
    <property type="match status" value="1"/>
</dbReference>
<feature type="domain" description="Myosin motor" evidence="9">
    <location>
        <begin position="91"/>
        <end position="901"/>
    </location>
</feature>
<dbReference type="InterPro" id="IPR001849">
    <property type="entry name" value="PH_domain"/>
</dbReference>
<protein>
    <submittedName>
        <fullName evidence="11">Myosin-like protein</fullName>
    </submittedName>
</protein>
<dbReference type="Gene3D" id="2.60.40.150">
    <property type="entry name" value="C2 domain"/>
    <property type="match status" value="1"/>
</dbReference>
<dbReference type="GO" id="GO:0051015">
    <property type="term" value="F:actin filament binding"/>
    <property type="evidence" value="ECO:0007669"/>
    <property type="project" value="TreeGrafter"/>
</dbReference>
<dbReference type="InterPro" id="IPR025939">
    <property type="entry name" value="Aida_C"/>
</dbReference>
<dbReference type="GO" id="GO:0005524">
    <property type="term" value="F:ATP binding"/>
    <property type="evidence" value="ECO:0007669"/>
    <property type="project" value="UniProtKB-UniRule"/>
</dbReference>
<dbReference type="Gene3D" id="3.40.850.10">
    <property type="entry name" value="Kinesin motor domain"/>
    <property type="match status" value="2"/>
</dbReference>
<comment type="caution">
    <text evidence="11">The sequence shown here is derived from an EMBL/GenBank/DDBJ whole genome shotgun (WGS) entry which is preliminary data.</text>
</comment>
<feature type="region of interest" description="Disordered" evidence="7">
    <location>
        <begin position="720"/>
        <end position="744"/>
    </location>
</feature>
<dbReference type="PRINTS" id="PR00193">
    <property type="entry name" value="MYOSINHEAVY"/>
</dbReference>
<dbReference type="SMART" id="SM00242">
    <property type="entry name" value="MYSc"/>
    <property type="match status" value="1"/>
</dbReference>
<dbReference type="GO" id="GO:0016020">
    <property type="term" value="C:membrane"/>
    <property type="evidence" value="ECO:0007669"/>
    <property type="project" value="TreeGrafter"/>
</dbReference>
<feature type="region of interest" description="Actin-binding" evidence="6">
    <location>
        <begin position="777"/>
        <end position="799"/>
    </location>
</feature>
<evidence type="ECO:0000256" key="7">
    <source>
        <dbReference type="SAM" id="MobiDB-lite"/>
    </source>
</evidence>
<evidence type="ECO:0000259" key="10">
    <source>
        <dbReference type="PROSITE" id="PS51911"/>
    </source>
</evidence>
<accession>W7TRG2</accession>
<feature type="binding site" evidence="6">
    <location>
        <begin position="221"/>
        <end position="228"/>
    </location>
    <ligand>
        <name>ATP</name>
        <dbReference type="ChEBI" id="CHEBI:30616"/>
    </ligand>
</feature>
<dbReference type="Gene3D" id="1.20.5.190">
    <property type="match status" value="3"/>
</dbReference>
<keyword evidence="12" id="KW-1185">Reference proteome</keyword>
<dbReference type="InterPro" id="IPR035892">
    <property type="entry name" value="C2_domain_sf"/>
</dbReference>
<dbReference type="Pfam" id="PF00063">
    <property type="entry name" value="Myosin_head"/>
    <property type="match status" value="1"/>
</dbReference>
<dbReference type="InterPro" id="IPR002110">
    <property type="entry name" value="Ankyrin_rpt"/>
</dbReference>
<evidence type="ECO:0000313" key="12">
    <source>
        <dbReference type="Proteomes" id="UP000019335"/>
    </source>
</evidence>
<dbReference type="SMART" id="SM00233">
    <property type="entry name" value="PH"/>
    <property type="match status" value="1"/>
</dbReference>
<evidence type="ECO:0000256" key="1">
    <source>
        <dbReference type="ARBA" id="ARBA00022741"/>
    </source>
</evidence>
<dbReference type="Pfam" id="PF14186">
    <property type="entry name" value="Aida_C2"/>
    <property type="match status" value="1"/>
</dbReference>
<dbReference type="Gene3D" id="2.30.29.30">
    <property type="entry name" value="Pleckstrin-homology domain (PH domain)/Phosphotyrosine-binding domain (PTB)"/>
    <property type="match status" value="1"/>
</dbReference>
<evidence type="ECO:0000256" key="5">
    <source>
        <dbReference type="ARBA" id="ARBA00023203"/>
    </source>
</evidence>
<dbReference type="EMBL" id="AZIL01000116">
    <property type="protein sequence ID" value="EWM29845.1"/>
    <property type="molecule type" value="Genomic_DNA"/>
</dbReference>
<organism evidence="11 12">
    <name type="scientific">Nannochloropsis gaditana</name>
    <dbReference type="NCBI Taxonomy" id="72520"/>
    <lineage>
        <taxon>Eukaryota</taxon>
        <taxon>Sar</taxon>
        <taxon>Stramenopiles</taxon>
        <taxon>Ochrophyta</taxon>
        <taxon>Eustigmatophyceae</taxon>
        <taxon>Eustigmatales</taxon>
        <taxon>Monodopsidaceae</taxon>
        <taxon>Nannochloropsis</taxon>
    </lineage>
</organism>
<reference evidence="11 12" key="1">
    <citation type="journal article" date="2014" name="Mol. Plant">
        <title>Chromosome Scale Genome Assembly and Transcriptome Profiling of Nannochloropsis gaditana in Nitrogen Depletion.</title>
        <authorList>
            <person name="Corteggiani Carpinelli E."/>
            <person name="Telatin A."/>
            <person name="Vitulo N."/>
            <person name="Forcato C."/>
            <person name="D'Angelo M."/>
            <person name="Schiavon R."/>
            <person name="Vezzi A."/>
            <person name="Giacometti G.M."/>
            <person name="Morosinotto T."/>
            <person name="Valle G."/>
        </authorList>
    </citation>
    <scope>NUCLEOTIDE SEQUENCE [LARGE SCALE GENOMIC DNA]</scope>
    <source>
        <strain evidence="11 12">B-31</strain>
    </source>
</reference>
<keyword evidence="1 6" id="KW-0547">Nucleotide-binding</keyword>
<dbReference type="GO" id="GO:0000146">
    <property type="term" value="F:microfilament motor activity"/>
    <property type="evidence" value="ECO:0007669"/>
    <property type="project" value="TreeGrafter"/>
</dbReference>
<evidence type="ECO:0000259" key="8">
    <source>
        <dbReference type="PROSITE" id="PS50003"/>
    </source>
</evidence>
<dbReference type="InterPro" id="IPR036961">
    <property type="entry name" value="Kinesin_motor_dom_sf"/>
</dbReference>
<evidence type="ECO:0000256" key="2">
    <source>
        <dbReference type="ARBA" id="ARBA00022840"/>
    </source>
</evidence>
<evidence type="ECO:0000256" key="6">
    <source>
        <dbReference type="PROSITE-ProRule" id="PRU00782"/>
    </source>
</evidence>
<dbReference type="InterPro" id="IPR011993">
    <property type="entry name" value="PH-like_dom_sf"/>
</dbReference>
<dbReference type="Pfam" id="PF00169">
    <property type="entry name" value="PH"/>
    <property type="match status" value="1"/>
</dbReference>
<dbReference type="GO" id="GO:0007015">
    <property type="term" value="P:actin filament organization"/>
    <property type="evidence" value="ECO:0007669"/>
    <property type="project" value="TreeGrafter"/>
</dbReference>
<sequence>MPAPATAAGGSDNLAGTSTKEYDLGASAEFDKMDDVMGQAWVADAEEVWRLATVRGVSGDGNQLSVLNTDEETTTTVEKSNSHPFDPSHAIDMDDLANLNNMHEAPLLHVLKRRFRNDKIYTTCSDVLISINPYKKIPLLYDLDTATAGLLDPTSSISRESNHDGDSLAQNEGAAALPPSERRPHVYSVAARAFRFMTEPNEALLLGKNVALKNQSIIISGESGAGKTEASKYVMRYLITVANALQRQKSSRPKALGAEKPAGDGDMIEKCLLRSNTVLEAFGNAKTLRNDNSSRFGKYIKLQYDAKRNLIGAWTDHFLLEKSRLVHVDPDERNYHIFYEMLKGLAPATLAALKLTDRPEDYTILAQGGCCSLEDVDDAEEFRQVAEALVTLGVSEEECASLWRLLAVLLHLGNLEFGGDNADDDLVQISSPHVSLSEIAELLGVTPDKLVQGVTRRTTHTRGSSLTIPLNPEQSRNNVQAVIKYVYGEAFHWILRKINSCHSSMASDSSTRSPAASSEGVASFIGILDIFGFEIMTRNSFEQLCINYANEVLQQQFNMHVFVLEQQEYVAEELDWSVISFRDNQPVIDLIAKKPLGLLIMLEEQGLLGRKANNDALLTSYHNTHLNKVECYAKPRFQGDEFIIKHFAGSVTYSTASFIEKNNDSLHDDLLDLWRLSENAFFQNLFTDKPVPGTPGYIAPLPQPKKAAVKVELDLDGRPIVSTSPSSTGSPSVPPTLASSDRNKRGRLLIGGKTNQAAGPGAISGAFTVSCTFRRQLEELTATLKATEPHYIKCIKPNAIKAAGGFSPRLVVQQLRYSGVLEVVRIRREAYPTRIPFEDFYRRFDVLLGSCKPPTLRSSAEYRAACQAIVAKVLPVGGFQLGKRKIFLRDNGLDLLRDAIRDFFASHAARIQALIRGFLGVRRYIHTRKALLLLQRTVRMHLLRKKFLRHRHQIVQIQAGWRGHRQQARYQKLRYGTLVAQKCTRRWLAMRLFSRKARAAKVRMESAATTCSAVVRGFLARRVYQRERAATRMNSLARAFIARRQYRALRASVLVLAVSRGHLARQRYRHARRACTMLQAMVRMQAAIKELKRRKAALRIQTAARAWSARKIFCTIRTQARLQREKLERQAALAIQMQYKAHQTRLQYVAWRRAAILVQAHARCILARRLKVRCLAVVVLLQAHIRRYRCQKAYRRLRAAIRIQSIARQKRCRKLFYRLRATVQIQAWIRGRKARRRYLAYKAAVKIQAVARGKAQRRRYLRARGVVKLQSLVRGRKARRSFERLRNAILVLQRSVRRYLEEILEERRVHMLHLAARAGQASTVHRMLEERPWLITRRDRRSHFRTLFHSAALAEDISVMALLNPEYEDLVATDGQGNTSLHLAACKGSLDLAKRLAVVCDGRGARAWQDASSTKGSSHPWRKTGATGGWENGKEGPQASFRIASIGIDSLDDRRKSARESMLVAHRMNSMGGTAPGSPQLPGSIARCSMLSPRSSTLNSPARSIAHTPVHRSQVHEMMLGSGGSPHKGTLGTPAGRLSVPNRQGGFNGISSAELELACDRARSERLALRTMQSTKLKAGWLKKRRETDRFNRRWCVLTETELRYYHAPTDCPVSKIIKLKPSMLKVCDHIDFCFEIHSPLLLDRRNREGRLYFQAESEMELQAWLAKLRMVMGQTTHMYGRRSSPIQYVNSELRKKLMLCTNEAGETPLHALIFSLESKDRKRSGIQPLVVQLAMWMIDNGADVNAQDLNGNTVAHRAALIGAGDSQRGVGGVGRRGRRAMKEVAMTAAVAPENKDTAFRLIAALAQKGANLTLRNKSNQTVVDLMAESRQEGTKLMGPGQVKMSADRTLFPPPFRLPACSYVSFFVEKLAMAETSQEKFPAPYIKISVFSAKQHLVERAQIITYPALVKGRSMWWGWTWNMQTPVEHLSPGSFAVLELIDRTRGPQAWALLHVTDTHVDSGLQTLEMYRYPLDLRLQRLEPADFFLTGDMRVTKAAPLGQNCERQEERAETPSLKPSVLLS</sequence>
<evidence type="ECO:0000256" key="4">
    <source>
        <dbReference type="ARBA" id="ARBA00023175"/>
    </source>
</evidence>
<dbReference type="InterPro" id="IPR027417">
    <property type="entry name" value="P-loop_NTPase"/>
</dbReference>
<dbReference type="SUPFAM" id="SSF48403">
    <property type="entry name" value="Ankyrin repeat"/>
    <property type="match status" value="1"/>
</dbReference>
<feature type="region of interest" description="Disordered" evidence="7">
    <location>
        <begin position="2003"/>
        <end position="2023"/>
    </location>
</feature>
<dbReference type="Pfam" id="PF12796">
    <property type="entry name" value="Ank_2"/>
    <property type="match status" value="1"/>
</dbReference>
<feature type="domain" description="PH" evidence="8">
    <location>
        <begin position="1575"/>
        <end position="1674"/>
    </location>
</feature>
<dbReference type="PANTHER" id="PTHR13140:SF845">
    <property type="entry name" value="MYOSIN-LIKE PROTEIN"/>
    <property type="match status" value="1"/>
</dbReference>
<name>W7TRG2_9STRA</name>
<dbReference type="PROSITE" id="PS51456">
    <property type="entry name" value="MYOSIN_MOTOR"/>
    <property type="match status" value="1"/>
</dbReference>
<dbReference type="Gene3D" id="1.20.120.720">
    <property type="entry name" value="Myosin VI head, motor domain, U50 subdomain"/>
    <property type="match status" value="1"/>
</dbReference>
<dbReference type="PROSITE" id="PS50096">
    <property type="entry name" value="IQ"/>
    <property type="match status" value="11"/>
</dbReference>
<dbReference type="FunFam" id="1.10.10.820:FF:000001">
    <property type="entry name" value="Myosin heavy chain"/>
    <property type="match status" value="1"/>
</dbReference>
<dbReference type="PANTHER" id="PTHR13140">
    <property type="entry name" value="MYOSIN"/>
    <property type="match status" value="1"/>
</dbReference>
<dbReference type="SMART" id="SM00015">
    <property type="entry name" value="IQ"/>
    <property type="match status" value="16"/>
</dbReference>
<dbReference type="GO" id="GO:0016459">
    <property type="term" value="C:myosin complex"/>
    <property type="evidence" value="ECO:0007669"/>
    <property type="project" value="UniProtKB-KW"/>
</dbReference>
<dbReference type="Proteomes" id="UP000019335">
    <property type="component" value="Chromosome 2"/>
</dbReference>
<dbReference type="SUPFAM" id="SSF52540">
    <property type="entry name" value="P-loop containing nucleoside triphosphate hydrolases"/>
    <property type="match status" value="1"/>
</dbReference>
<keyword evidence="2 6" id="KW-0067">ATP-binding</keyword>